<protein>
    <recommendedName>
        <fullName evidence="3">PilZ domain-containing protein</fullName>
    </recommendedName>
</protein>
<organism evidence="1 2">
    <name type="scientific">Caulobacter vibrioides OR37</name>
    <dbReference type="NCBI Taxonomy" id="1292034"/>
    <lineage>
        <taxon>Bacteria</taxon>
        <taxon>Pseudomonadati</taxon>
        <taxon>Pseudomonadota</taxon>
        <taxon>Alphaproteobacteria</taxon>
        <taxon>Caulobacterales</taxon>
        <taxon>Caulobacteraceae</taxon>
        <taxon>Caulobacter</taxon>
    </lineage>
</organism>
<dbReference type="SUPFAM" id="SSF141371">
    <property type="entry name" value="PilZ domain-like"/>
    <property type="match status" value="1"/>
</dbReference>
<dbReference type="STRING" id="1292034.OR37_02759"/>
<accession>R0E764</accession>
<comment type="caution">
    <text evidence="1">The sequence shown here is derived from an EMBL/GenBank/DDBJ whole genome shotgun (WGS) entry which is preliminary data.</text>
</comment>
<evidence type="ECO:0008006" key="3">
    <source>
        <dbReference type="Google" id="ProtNLM"/>
    </source>
</evidence>
<gene>
    <name evidence="1" type="ORF">OR37_02759</name>
</gene>
<name>R0E764_CAUVI</name>
<reference evidence="1 2" key="1">
    <citation type="journal article" date="2013" name="Genome Announc.">
        <title>Draft Genome Sequence for Caulobacter sp. Strain OR37, a Bacterium Tolerant to Heavy Metals.</title>
        <authorList>
            <person name="Utturkar S.M."/>
            <person name="Bollmann A."/>
            <person name="Brzoska R.M."/>
            <person name="Klingeman D.M."/>
            <person name="Epstein S.E."/>
            <person name="Palumbo A.V."/>
            <person name="Brown S.D."/>
        </authorList>
    </citation>
    <scope>NUCLEOTIDE SEQUENCE [LARGE SCALE GENOMIC DNA]</scope>
    <source>
        <strain evidence="1 2">OR37</strain>
    </source>
</reference>
<dbReference type="AlphaFoldDB" id="R0E764"/>
<dbReference type="eggNOG" id="ENOG5033EFR">
    <property type="taxonomic scope" value="Bacteria"/>
</dbReference>
<evidence type="ECO:0000313" key="2">
    <source>
        <dbReference type="Proteomes" id="UP000013063"/>
    </source>
</evidence>
<dbReference type="EMBL" id="APMP01000018">
    <property type="protein sequence ID" value="ENZ81353.1"/>
    <property type="molecule type" value="Genomic_DNA"/>
</dbReference>
<dbReference type="PATRIC" id="fig|1292034.3.peg.2739"/>
<dbReference type="Proteomes" id="UP000013063">
    <property type="component" value="Unassembled WGS sequence"/>
</dbReference>
<proteinExistence type="predicted"/>
<sequence>MLCGAFAWDCVIRDVSSQGVKIQMLAGATPPDQMQLVDIAEGQAHDVVVAWRRDRELGLRILRTYDLRGLAPAAAGVARRIWRASRSETDPG</sequence>
<keyword evidence="2" id="KW-1185">Reference proteome</keyword>
<evidence type="ECO:0000313" key="1">
    <source>
        <dbReference type="EMBL" id="ENZ81353.1"/>
    </source>
</evidence>